<evidence type="ECO:0000313" key="4">
    <source>
        <dbReference type="Proteomes" id="UP000610960"/>
    </source>
</evidence>
<feature type="binding site" evidence="1">
    <location>
        <position position="70"/>
    </location>
    <ligand>
        <name>Mg(2+)</name>
        <dbReference type="ChEBI" id="CHEBI:18420"/>
        <label>3</label>
    </ligand>
</feature>
<dbReference type="SUPFAM" id="SSF56042">
    <property type="entry name" value="PurM C-terminal domain-like"/>
    <property type="match status" value="1"/>
</dbReference>
<dbReference type="EMBL" id="BMNL01000004">
    <property type="protein sequence ID" value="GGP22483.1"/>
    <property type="molecule type" value="Genomic_DNA"/>
</dbReference>
<feature type="binding site" evidence="1">
    <location>
        <position position="70"/>
    </location>
    <ligand>
        <name>Mg(2+)</name>
        <dbReference type="ChEBI" id="CHEBI:18420"/>
        <label>4</label>
    </ligand>
</feature>
<evidence type="ECO:0000313" key="3">
    <source>
        <dbReference type="EMBL" id="GGP22483.1"/>
    </source>
</evidence>
<comment type="pathway">
    <text evidence="1">Cofactor biosynthesis; thiamine diphosphate biosynthesis; thiamine diphosphate from thiamine phosphate: step 1/1.</text>
</comment>
<feature type="binding site" evidence="1">
    <location>
        <position position="208"/>
    </location>
    <ligand>
        <name>Mg(2+)</name>
        <dbReference type="ChEBI" id="CHEBI:18420"/>
        <label>5</label>
    </ligand>
</feature>
<keyword evidence="1" id="KW-0067">ATP-binding</keyword>
<dbReference type="CDD" id="cd02194">
    <property type="entry name" value="ThiL"/>
    <property type="match status" value="1"/>
</dbReference>
<dbReference type="InterPro" id="IPR016188">
    <property type="entry name" value="PurM-like_N"/>
</dbReference>
<dbReference type="AlphaFoldDB" id="A0A830H0V6"/>
<accession>A0A830H0V6</accession>
<dbReference type="PANTHER" id="PTHR30270">
    <property type="entry name" value="THIAMINE-MONOPHOSPHATE KINASE"/>
    <property type="match status" value="1"/>
</dbReference>
<gene>
    <name evidence="1" type="primary">thiL</name>
    <name evidence="3" type="ORF">GCM10007981_18730</name>
</gene>
<keyword evidence="4" id="KW-1185">Reference proteome</keyword>
<dbReference type="GO" id="GO:0000287">
    <property type="term" value="F:magnesium ion binding"/>
    <property type="evidence" value="ECO:0007669"/>
    <property type="project" value="UniProtKB-UniRule"/>
</dbReference>
<feature type="binding site" evidence="1">
    <location>
        <position position="25"/>
    </location>
    <ligand>
        <name>Mg(2+)</name>
        <dbReference type="ChEBI" id="CHEBI:18420"/>
        <label>3</label>
    </ligand>
</feature>
<feature type="binding site" evidence="1">
    <location>
        <position position="70"/>
    </location>
    <ligand>
        <name>Mg(2+)</name>
        <dbReference type="ChEBI" id="CHEBI:18420"/>
        <label>2</label>
    </ligand>
</feature>
<dbReference type="InterPro" id="IPR036921">
    <property type="entry name" value="PurM-like_N_sf"/>
</dbReference>
<dbReference type="GO" id="GO:0009228">
    <property type="term" value="P:thiamine biosynthetic process"/>
    <property type="evidence" value="ECO:0007669"/>
    <property type="project" value="UniProtKB-KW"/>
</dbReference>
<comment type="caution">
    <text evidence="3">The sequence shown here is derived from an EMBL/GenBank/DDBJ whole genome shotgun (WGS) entry which is preliminary data.</text>
</comment>
<keyword evidence="1" id="KW-0547">Nucleotide-binding</keyword>
<reference evidence="3" key="1">
    <citation type="journal article" date="2014" name="Int. J. Syst. Evol. Microbiol.">
        <title>Complete genome sequence of Corynebacterium casei LMG S-19264T (=DSM 44701T), isolated from a smear-ripened cheese.</title>
        <authorList>
            <consortium name="US DOE Joint Genome Institute (JGI-PGF)"/>
            <person name="Walter F."/>
            <person name="Albersmeier A."/>
            <person name="Kalinowski J."/>
            <person name="Ruckert C."/>
        </authorList>
    </citation>
    <scope>NUCLEOTIDE SEQUENCE</scope>
    <source>
        <strain evidence="3">JCM 10088</strain>
    </source>
</reference>
<dbReference type="EC" id="2.7.4.16" evidence="1"/>
<keyword evidence="1" id="KW-0460">Magnesium</keyword>
<dbReference type="GO" id="GO:0009229">
    <property type="term" value="P:thiamine diphosphate biosynthetic process"/>
    <property type="evidence" value="ECO:0007669"/>
    <property type="project" value="UniProtKB-UniRule"/>
</dbReference>
<feature type="binding site" evidence="1">
    <location>
        <position position="254"/>
    </location>
    <ligand>
        <name>substrate</name>
    </ligand>
</feature>
<dbReference type="OrthoDB" id="45909at2157"/>
<dbReference type="Gene3D" id="3.90.650.10">
    <property type="entry name" value="PurM-like C-terminal domain"/>
    <property type="match status" value="1"/>
</dbReference>
<dbReference type="PANTHER" id="PTHR30270:SF0">
    <property type="entry name" value="THIAMINE-MONOPHOSPHATE KINASE"/>
    <property type="match status" value="1"/>
</dbReference>
<protein>
    <recommendedName>
        <fullName evidence="1">Thiamine-monophosphate kinase</fullName>
        <shortName evidence="1">TMP kinase</shortName>
        <shortName evidence="1">Thiamine-phosphate kinase</shortName>
        <ecNumber evidence="1">2.7.4.16</ecNumber>
    </recommendedName>
</protein>
<dbReference type="InterPro" id="IPR036676">
    <property type="entry name" value="PurM-like_C_sf"/>
</dbReference>
<dbReference type="GO" id="GO:0005524">
    <property type="term" value="F:ATP binding"/>
    <property type="evidence" value="ECO:0007669"/>
    <property type="project" value="UniProtKB-UniRule"/>
</dbReference>
<dbReference type="RefSeq" id="WP_188597131.1">
    <property type="nucleotide sequence ID" value="NZ_BMNL01000004.1"/>
</dbReference>
<dbReference type="UniPathway" id="UPA00060">
    <property type="reaction ID" value="UER00142"/>
</dbReference>
<keyword evidence="1" id="KW-0808">Transferase</keyword>
<dbReference type="Proteomes" id="UP000610960">
    <property type="component" value="Unassembled WGS sequence"/>
</dbReference>
<feature type="binding site" evidence="1">
    <location>
        <position position="299"/>
    </location>
    <ligand>
        <name>substrate</name>
    </ligand>
</feature>
<feature type="binding site" evidence="1">
    <location>
        <position position="207"/>
    </location>
    <ligand>
        <name>ATP</name>
        <dbReference type="ChEBI" id="CHEBI:30616"/>
    </ligand>
</feature>
<feature type="binding site" evidence="1">
    <location>
        <position position="142"/>
    </location>
    <ligand>
        <name>ATP</name>
        <dbReference type="ChEBI" id="CHEBI:30616"/>
    </ligand>
</feature>
<keyword evidence="1" id="KW-0479">Metal-binding</keyword>
<name>A0A830H0V6_9CREN</name>
<feature type="binding site" evidence="1">
    <location>
        <begin position="117"/>
        <end position="118"/>
    </location>
    <ligand>
        <name>ATP</name>
        <dbReference type="ChEBI" id="CHEBI:30616"/>
    </ligand>
</feature>
<dbReference type="SUPFAM" id="SSF55326">
    <property type="entry name" value="PurM N-terminal domain-like"/>
    <property type="match status" value="1"/>
</dbReference>
<feature type="binding site" evidence="1">
    <location>
        <position position="118"/>
    </location>
    <ligand>
        <name>Mg(2+)</name>
        <dbReference type="ChEBI" id="CHEBI:18420"/>
        <label>1</label>
    </ligand>
</feature>
<sequence length="304" mass="33218">MKLWEIGEEAVLERIRREAGVEDNDVSYVRGKGGDLLIIKIDGGAFSRTKMEFMTLYDVGWRTTVGALSDVFVKLGRPMAIAASITLRRDAEEEDAVQLMRGVRDAGSRYGAPLVGGDLNEGEEGVIDVAVIGAAEREVGRRPRPGDSLVTLPLFGYNGLAFKLWRERAGNPAVARGVEMLRRPELPLQVYGDASLADCLDASMDSSDGLGRVLHVMGRSAKIIVTSLPAPRDVVEAAVELGIPVEEAVFNGGEEYLPVFAVRRDCVNRLRGMGMVEFAEVEEGSGVYYGGEPLQYRGWEYFTQ</sequence>
<comment type="similarity">
    <text evidence="1">Belongs to the thiamine-monophosphate kinase family.</text>
</comment>
<proteinExistence type="inferred from homology"/>
<dbReference type="HAMAP" id="MF_02128">
    <property type="entry name" value="TMP_kinase"/>
    <property type="match status" value="1"/>
</dbReference>
<dbReference type="InterPro" id="IPR006283">
    <property type="entry name" value="ThiL-like"/>
</dbReference>
<evidence type="ECO:0000259" key="2">
    <source>
        <dbReference type="Pfam" id="PF00586"/>
    </source>
</evidence>
<evidence type="ECO:0000256" key="1">
    <source>
        <dbReference type="HAMAP-Rule" id="MF_02128"/>
    </source>
</evidence>
<keyword evidence="1 3" id="KW-0418">Kinase</keyword>
<feature type="domain" description="PurM-like N-terminal" evidence="2">
    <location>
        <begin position="29"/>
        <end position="134"/>
    </location>
</feature>
<keyword evidence="1" id="KW-0784">Thiamine biosynthesis</keyword>
<reference evidence="3" key="2">
    <citation type="submission" date="2020-09" db="EMBL/GenBank/DDBJ databases">
        <authorList>
            <person name="Sun Q."/>
            <person name="Ohkuma M."/>
        </authorList>
    </citation>
    <scope>NUCLEOTIDE SEQUENCE</scope>
    <source>
        <strain evidence="3">JCM 10088</strain>
    </source>
</reference>
<comment type="caution">
    <text evidence="1">Lacks conserved residue(s) required for the propagation of feature annotation.</text>
</comment>
<feature type="binding site" evidence="1">
    <location>
        <position position="42"/>
    </location>
    <ligand>
        <name>Mg(2+)</name>
        <dbReference type="ChEBI" id="CHEBI:18420"/>
        <label>1</label>
    </ligand>
</feature>
<comment type="function">
    <text evidence="1">Catalyzes the ATP-dependent phosphorylation of thiamine-monophosphate (TMP) to form thiamine-pyrophosphate (TPP), the active form of vitamin B1.</text>
</comment>
<comment type="catalytic activity">
    <reaction evidence="1">
        <text>thiamine phosphate + ATP = thiamine diphosphate + ADP</text>
        <dbReference type="Rhea" id="RHEA:15913"/>
        <dbReference type="ChEBI" id="CHEBI:30616"/>
        <dbReference type="ChEBI" id="CHEBI:37575"/>
        <dbReference type="ChEBI" id="CHEBI:58937"/>
        <dbReference type="ChEBI" id="CHEBI:456216"/>
        <dbReference type="EC" id="2.7.4.16"/>
    </reaction>
</comment>
<feature type="binding site" evidence="1">
    <location>
        <position position="25"/>
    </location>
    <ligand>
        <name>Mg(2+)</name>
        <dbReference type="ChEBI" id="CHEBI:18420"/>
        <label>4</label>
    </ligand>
</feature>
<comment type="miscellaneous">
    <text evidence="1">Reaction mechanism of ThiL seems to utilize a direct, inline transfer of the gamma-phosphate of ATP to TMP rather than a phosphorylated enzyme intermediate.</text>
</comment>
<dbReference type="Gene3D" id="3.30.1330.10">
    <property type="entry name" value="PurM-like, N-terminal domain"/>
    <property type="match status" value="1"/>
</dbReference>
<organism evidence="3 4">
    <name type="scientific">Thermocladium modestius</name>
    <dbReference type="NCBI Taxonomy" id="62609"/>
    <lineage>
        <taxon>Archaea</taxon>
        <taxon>Thermoproteota</taxon>
        <taxon>Thermoprotei</taxon>
        <taxon>Thermoproteales</taxon>
        <taxon>Thermoproteaceae</taxon>
        <taxon>Thermocladium</taxon>
    </lineage>
</organism>
<feature type="binding site" evidence="1">
    <location>
        <position position="42"/>
    </location>
    <ligand>
        <name>Mg(2+)</name>
        <dbReference type="ChEBI" id="CHEBI:18420"/>
        <label>2</label>
    </ligand>
</feature>
<dbReference type="Pfam" id="PF00586">
    <property type="entry name" value="AIRS"/>
    <property type="match status" value="1"/>
</dbReference>
<feature type="binding site" evidence="1">
    <location>
        <position position="205"/>
    </location>
    <ligand>
        <name>Mg(2+)</name>
        <dbReference type="ChEBI" id="CHEBI:18420"/>
        <label>3</label>
    </ligand>
</feature>
<dbReference type="GO" id="GO:0009030">
    <property type="term" value="F:thiamine-phosphate kinase activity"/>
    <property type="evidence" value="ECO:0007669"/>
    <property type="project" value="UniProtKB-UniRule"/>
</dbReference>